<name>R1GGM3_9PSEU</name>
<sequence>MIKMGRKVIPPGTPAPSSGQYKVPGSKTEVTAVKGKPMPPTSKPGQGYVEVDKTKHKNG</sequence>
<proteinExistence type="predicted"/>
<dbReference type="Proteomes" id="UP000014139">
    <property type="component" value="Unassembled WGS sequence"/>
</dbReference>
<organism evidence="2 3">
    <name type="scientific">Amycolatopsis vancoresmycina DSM 44592</name>
    <dbReference type="NCBI Taxonomy" id="1292037"/>
    <lineage>
        <taxon>Bacteria</taxon>
        <taxon>Bacillati</taxon>
        <taxon>Actinomycetota</taxon>
        <taxon>Actinomycetes</taxon>
        <taxon>Pseudonocardiales</taxon>
        <taxon>Pseudonocardiaceae</taxon>
        <taxon>Amycolatopsis</taxon>
    </lineage>
</organism>
<gene>
    <name evidence="2" type="ORF">H480_01417</name>
</gene>
<evidence type="ECO:0000256" key="1">
    <source>
        <dbReference type="SAM" id="MobiDB-lite"/>
    </source>
</evidence>
<evidence type="ECO:0000313" key="3">
    <source>
        <dbReference type="Proteomes" id="UP000014139"/>
    </source>
</evidence>
<reference evidence="2 3" key="1">
    <citation type="submission" date="2013-02" db="EMBL/GenBank/DDBJ databases">
        <title>Draft genome sequence of Amycolatopsis vancoresmycina strain DSM 44592T.</title>
        <authorList>
            <person name="Kumar S."/>
            <person name="Kaur N."/>
            <person name="Kaur C."/>
            <person name="Raghava G.P.S."/>
            <person name="Mayilraj S."/>
        </authorList>
    </citation>
    <scope>NUCLEOTIDE SEQUENCE [LARGE SCALE GENOMIC DNA]</scope>
    <source>
        <strain evidence="2 3">DSM 44592</strain>
    </source>
</reference>
<protein>
    <recommendedName>
        <fullName evidence="4">YjzC-like protein</fullName>
    </recommendedName>
</protein>
<dbReference type="AlphaFoldDB" id="R1GGM3"/>
<dbReference type="EMBL" id="AOUO01000017">
    <property type="protein sequence ID" value="EOD70333.1"/>
    <property type="molecule type" value="Genomic_DNA"/>
</dbReference>
<dbReference type="PATRIC" id="fig|1292037.4.peg.273"/>
<evidence type="ECO:0000313" key="2">
    <source>
        <dbReference type="EMBL" id="EOD70333.1"/>
    </source>
</evidence>
<keyword evidence="3" id="KW-1185">Reference proteome</keyword>
<comment type="caution">
    <text evidence="2">The sequence shown here is derived from an EMBL/GenBank/DDBJ whole genome shotgun (WGS) entry which is preliminary data.</text>
</comment>
<accession>R1GGM3</accession>
<evidence type="ECO:0008006" key="4">
    <source>
        <dbReference type="Google" id="ProtNLM"/>
    </source>
</evidence>
<feature type="region of interest" description="Disordered" evidence="1">
    <location>
        <begin position="1"/>
        <end position="59"/>
    </location>
</feature>